<evidence type="ECO:0000313" key="1">
    <source>
        <dbReference type="EMBL" id="QBF26899.1"/>
    </source>
</evidence>
<dbReference type="AlphaFoldDB" id="A0A411MJC7"/>
<keyword evidence="2" id="KW-1185">Reference proteome</keyword>
<accession>A0A411MJC7</accession>
<dbReference type="RefSeq" id="WP_130264764.1">
    <property type="nucleotide sequence ID" value="NZ_CP035952.1"/>
</dbReference>
<protein>
    <submittedName>
        <fullName evidence="1">Uncharacterized protein</fullName>
    </submittedName>
</protein>
<dbReference type="OrthoDB" id="9983229at2"/>
<organism evidence="1 2">
    <name type="scientific">Pseudomonas tructae</name>
    <dbReference type="NCBI Taxonomy" id="2518644"/>
    <lineage>
        <taxon>Bacteria</taxon>
        <taxon>Pseudomonadati</taxon>
        <taxon>Pseudomonadota</taxon>
        <taxon>Gammaproteobacteria</taxon>
        <taxon>Pseudomonadales</taxon>
        <taxon>Pseudomonadaceae</taxon>
        <taxon>Pseudomonas</taxon>
    </lineage>
</organism>
<reference evidence="1 2" key="1">
    <citation type="submission" date="2019-02" db="EMBL/GenBank/DDBJ databases">
        <title>Complete genome sequence of Pseudomonas sp. SNU WT1 isolated from rainbow trout.</title>
        <authorList>
            <person name="Oh W.T."/>
            <person name="Park S.C."/>
        </authorList>
    </citation>
    <scope>NUCLEOTIDE SEQUENCE [LARGE SCALE GENOMIC DNA]</scope>
    <source>
        <strain evidence="1 2">SNU WT1</strain>
    </source>
</reference>
<name>A0A411MJC7_9PSED</name>
<dbReference type="EMBL" id="CP035952">
    <property type="protein sequence ID" value="QBF26899.1"/>
    <property type="molecule type" value="Genomic_DNA"/>
</dbReference>
<sequence length="105" mass="12410">MTAHMHASFYTATLNTVLGPEEWLLPARSLAAVEMVSIPYGCTLTLDRFVWLELQEFFEGEYGYTFVFHHNNKVWYRDSTYFGHDYLCERFIGVINDYIKNQDPR</sequence>
<dbReference type="Proteomes" id="UP000291130">
    <property type="component" value="Chromosome"/>
</dbReference>
<gene>
    <name evidence="1" type="ORF">EXN22_14820</name>
</gene>
<dbReference type="KEGG" id="ptk:EXN22_14820"/>
<evidence type="ECO:0000313" key="2">
    <source>
        <dbReference type="Proteomes" id="UP000291130"/>
    </source>
</evidence>
<proteinExistence type="predicted"/>